<dbReference type="InterPro" id="IPR041569">
    <property type="entry name" value="AAA_lid_3"/>
</dbReference>
<evidence type="ECO:0000256" key="7">
    <source>
        <dbReference type="ARBA" id="ARBA00022840"/>
    </source>
</evidence>
<keyword evidence="5 12" id="KW-0547">Nucleotide-binding</keyword>
<dbReference type="PROSITE" id="PS00674">
    <property type="entry name" value="AAA"/>
    <property type="match status" value="1"/>
</dbReference>
<evidence type="ECO:0000256" key="11">
    <source>
        <dbReference type="ARBA" id="ARBA00049360"/>
    </source>
</evidence>
<evidence type="ECO:0000256" key="3">
    <source>
        <dbReference type="ARBA" id="ARBA00006914"/>
    </source>
</evidence>
<keyword evidence="16" id="KW-1185">Reference proteome</keyword>
<feature type="region of interest" description="Disordered" evidence="13">
    <location>
        <begin position="238"/>
        <end position="291"/>
    </location>
</feature>
<dbReference type="Pfam" id="PF17862">
    <property type="entry name" value="AAA_lid_3"/>
    <property type="match status" value="1"/>
</dbReference>
<dbReference type="InterPro" id="IPR003593">
    <property type="entry name" value="AAA+_ATPase"/>
</dbReference>
<dbReference type="InterPro" id="IPR003959">
    <property type="entry name" value="ATPase_AAA_core"/>
</dbReference>
<dbReference type="InterPro" id="IPR050304">
    <property type="entry name" value="MT-severing_AAA_ATPase"/>
</dbReference>
<dbReference type="GO" id="GO:0016887">
    <property type="term" value="F:ATP hydrolysis activity"/>
    <property type="evidence" value="ECO:0007669"/>
    <property type="project" value="InterPro"/>
</dbReference>
<evidence type="ECO:0000313" key="15">
    <source>
        <dbReference type="EMBL" id="KAK3601881.1"/>
    </source>
</evidence>
<comment type="cofactor">
    <cofactor evidence="1">
        <name>Mg(2+)</name>
        <dbReference type="ChEBI" id="CHEBI:18420"/>
    </cofactor>
</comment>
<evidence type="ECO:0000256" key="1">
    <source>
        <dbReference type="ARBA" id="ARBA00001946"/>
    </source>
</evidence>
<keyword evidence="4" id="KW-0479">Metal-binding</keyword>
<evidence type="ECO:0000256" key="13">
    <source>
        <dbReference type="SAM" id="MobiDB-lite"/>
    </source>
</evidence>
<dbReference type="GO" id="GO:0008568">
    <property type="term" value="F:microtubule severing ATPase activity"/>
    <property type="evidence" value="ECO:0007669"/>
    <property type="project" value="TreeGrafter"/>
</dbReference>
<protein>
    <recommendedName>
        <fullName evidence="10">Fidgetin-like protein 1</fullName>
    </recommendedName>
</protein>
<dbReference type="InterPro" id="IPR047858">
    <property type="entry name" value="FIGNL1_ATPase"/>
</dbReference>
<dbReference type="InterPro" id="IPR015415">
    <property type="entry name" value="Spast_Vps4_C"/>
</dbReference>
<feature type="compositionally biased region" description="Basic and acidic residues" evidence="13">
    <location>
        <begin position="265"/>
        <end position="274"/>
    </location>
</feature>
<evidence type="ECO:0000256" key="5">
    <source>
        <dbReference type="ARBA" id="ARBA00022741"/>
    </source>
</evidence>
<evidence type="ECO:0000256" key="12">
    <source>
        <dbReference type="RuleBase" id="RU003651"/>
    </source>
</evidence>
<dbReference type="Pfam" id="PF00004">
    <property type="entry name" value="AAA"/>
    <property type="match status" value="1"/>
</dbReference>
<comment type="similarity">
    <text evidence="3 12">Belongs to the AAA ATPase family.</text>
</comment>
<reference evidence="15" key="1">
    <citation type="journal article" date="2021" name="Genome Biol. Evol.">
        <title>A High-Quality Reference Genome for a Parasitic Bivalve with Doubly Uniparental Inheritance (Bivalvia: Unionida).</title>
        <authorList>
            <person name="Smith C.H."/>
        </authorList>
    </citation>
    <scope>NUCLEOTIDE SEQUENCE</scope>
    <source>
        <strain evidence="15">CHS0354</strain>
    </source>
</reference>
<keyword evidence="8" id="KW-0460">Magnesium</keyword>
<sequence>MELNENHANFLHRLQSLILNPKLEDGSASEKADILRNMIVHLQYAAVTGLMTSDGVQTMKREYDDLYASVVDSLDETTGLNNFAEGALTLCQLHKNESQSWKMSLTIDKVKSNQRIKEMIATNQIKQESLVPQDKKGFILPCSKQDNNDSSAFRKGISTDTFVHTGSDKLIWPIVSTAEENVLKSRMNMGRLGQENINQHKGSLNASAPVEGQVLGHQVEQMNTSSNTGFRNNRKPLFSSGHGQGPFGQYRKNSSTFGQRQYGEPMKRSYRDMGPDDSEEHNETPQPVSSAFRTAKQQLNIENQRKYGTQGRGQGMHPYSYGTGKKSLGPRRGSNNKFVPPIMNREEDEGGNSLVSAITRSVVGNNRAGNVSGGPGGDTREDDMADERLKGIEPKMVELIMNEIMDDGPGLTWDDIAGLEFAKKTIKEIVVWPMLRPDIFTGLRGPPKGLLLFGPPGTGKTLIGKCIASQSKSTFFCISASSLTSKWVGEGEKMVRALFAVARCNQPAVVFIDEIDSLLTQRTDGENEASRRIKTEFLVQLDGAATNSDDRILVVGATNRPQEIDEAARRRFVKRLYIPLPEAVARRQIVVNLLCQQSHHLSEEELDMICQQSEGFSGADMANLCREAALGPIRSISFGDIESISADQVRPINYADFQDAFLHVKTSVSSKDLDVYLQWNKTFGSGGR</sequence>
<dbReference type="Proteomes" id="UP001195483">
    <property type="component" value="Unassembled WGS sequence"/>
</dbReference>
<dbReference type="Gene3D" id="1.10.8.60">
    <property type="match status" value="1"/>
</dbReference>
<keyword evidence="7 12" id="KW-0067">ATP-binding</keyword>
<dbReference type="AlphaFoldDB" id="A0AAE0T1A3"/>
<dbReference type="EMBL" id="JAEAOA010002350">
    <property type="protein sequence ID" value="KAK3601881.1"/>
    <property type="molecule type" value="Genomic_DNA"/>
</dbReference>
<dbReference type="Pfam" id="PF09336">
    <property type="entry name" value="Vps4_C"/>
    <property type="match status" value="1"/>
</dbReference>
<dbReference type="SMART" id="SM00382">
    <property type="entry name" value="AAA"/>
    <property type="match status" value="1"/>
</dbReference>
<dbReference type="Gene3D" id="3.40.50.300">
    <property type="entry name" value="P-loop containing nucleotide triphosphate hydrolases"/>
    <property type="match status" value="1"/>
</dbReference>
<dbReference type="FunFam" id="1.10.8.60:FF:000022">
    <property type="entry name" value="Fidgetin like 1"/>
    <property type="match status" value="1"/>
</dbReference>
<dbReference type="SUPFAM" id="SSF52540">
    <property type="entry name" value="P-loop containing nucleoside triphosphate hydrolases"/>
    <property type="match status" value="1"/>
</dbReference>
<comment type="caution">
    <text evidence="15">The sequence shown here is derived from an EMBL/GenBank/DDBJ whole genome shotgun (WGS) entry which is preliminary data.</text>
</comment>
<reference evidence="15" key="2">
    <citation type="journal article" date="2021" name="Genome Biol. Evol.">
        <title>Developing a high-quality reference genome for a parasitic bivalve with doubly uniparental inheritance (Bivalvia: Unionida).</title>
        <authorList>
            <person name="Smith C.H."/>
        </authorList>
    </citation>
    <scope>NUCLEOTIDE SEQUENCE</scope>
    <source>
        <strain evidence="15">CHS0354</strain>
        <tissue evidence="15">Mantle</tissue>
    </source>
</reference>
<evidence type="ECO:0000256" key="2">
    <source>
        <dbReference type="ARBA" id="ARBA00004123"/>
    </source>
</evidence>
<evidence type="ECO:0000256" key="6">
    <source>
        <dbReference type="ARBA" id="ARBA00022801"/>
    </source>
</evidence>
<evidence type="ECO:0000256" key="8">
    <source>
        <dbReference type="ARBA" id="ARBA00022842"/>
    </source>
</evidence>
<accession>A0AAE0T1A3</accession>
<evidence type="ECO:0000259" key="14">
    <source>
        <dbReference type="SMART" id="SM00382"/>
    </source>
</evidence>
<reference evidence="15" key="3">
    <citation type="submission" date="2023-05" db="EMBL/GenBank/DDBJ databases">
        <authorList>
            <person name="Smith C.H."/>
        </authorList>
    </citation>
    <scope>NUCLEOTIDE SEQUENCE</scope>
    <source>
        <strain evidence="15">CHS0354</strain>
        <tissue evidence="15">Mantle</tissue>
    </source>
</reference>
<dbReference type="GO" id="GO:0046872">
    <property type="term" value="F:metal ion binding"/>
    <property type="evidence" value="ECO:0007669"/>
    <property type="project" value="UniProtKB-KW"/>
</dbReference>
<feature type="domain" description="AAA+ ATPase" evidence="14">
    <location>
        <begin position="446"/>
        <end position="582"/>
    </location>
</feature>
<gene>
    <name evidence="15" type="ORF">CHS0354_041815</name>
</gene>
<comment type="catalytic activity">
    <reaction evidence="11">
        <text>ATP + H2O = ADP + phosphate + H(+)</text>
        <dbReference type="Rhea" id="RHEA:13065"/>
        <dbReference type="ChEBI" id="CHEBI:15377"/>
        <dbReference type="ChEBI" id="CHEBI:15378"/>
        <dbReference type="ChEBI" id="CHEBI:30616"/>
        <dbReference type="ChEBI" id="CHEBI:43474"/>
        <dbReference type="ChEBI" id="CHEBI:456216"/>
    </reaction>
</comment>
<organism evidence="15 16">
    <name type="scientific">Potamilus streckersoni</name>
    <dbReference type="NCBI Taxonomy" id="2493646"/>
    <lineage>
        <taxon>Eukaryota</taxon>
        <taxon>Metazoa</taxon>
        <taxon>Spiralia</taxon>
        <taxon>Lophotrochozoa</taxon>
        <taxon>Mollusca</taxon>
        <taxon>Bivalvia</taxon>
        <taxon>Autobranchia</taxon>
        <taxon>Heteroconchia</taxon>
        <taxon>Palaeoheterodonta</taxon>
        <taxon>Unionida</taxon>
        <taxon>Unionoidea</taxon>
        <taxon>Unionidae</taxon>
        <taxon>Ambleminae</taxon>
        <taxon>Lampsilini</taxon>
        <taxon>Potamilus</taxon>
    </lineage>
</organism>
<evidence type="ECO:0000313" key="16">
    <source>
        <dbReference type="Proteomes" id="UP001195483"/>
    </source>
</evidence>
<evidence type="ECO:0000256" key="9">
    <source>
        <dbReference type="ARBA" id="ARBA00023242"/>
    </source>
</evidence>
<evidence type="ECO:0000256" key="10">
    <source>
        <dbReference type="ARBA" id="ARBA00035694"/>
    </source>
</evidence>
<name>A0AAE0T1A3_9BIVA</name>
<dbReference type="GO" id="GO:0005634">
    <property type="term" value="C:nucleus"/>
    <property type="evidence" value="ECO:0007669"/>
    <property type="project" value="UniProtKB-SubCell"/>
</dbReference>
<evidence type="ECO:0000256" key="4">
    <source>
        <dbReference type="ARBA" id="ARBA00022723"/>
    </source>
</evidence>
<dbReference type="GO" id="GO:0005524">
    <property type="term" value="F:ATP binding"/>
    <property type="evidence" value="ECO:0007669"/>
    <property type="project" value="UniProtKB-KW"/>
</dbReference>
<dbReference type="FunFam" id="3.40.50.300:FF:000093">
    <property type="entry name" value="Fidgetin-like 1"/>
    <property type="match status" value="1"/>
</dbReference>
<keyword evidence="9" id="KW-0539">Nucleus</keyword>
<dbReference type="InterPro" id="IPR027417">
    <property type="entry name" value="P-loop_NTPase"/>
</dbReference>
<keyword evidence="6" id="KW-0378">Hydrolase</keyword>
<dbReference type="CDD" id="cd19525">
    <property type="entry name" value="RecA-like_Figl-1"/>
    <property type="match status" value="1"/>
</dbReference>
<proteinExistence type="inferred from homology"/>
<dbReference type="InterPro" id="IPR003960">
    <property type="entry name" value="ATPase_AAA_CS"/>
</dbReference>
<dbReference type="PANTHER" id="PTHR23074">
    <property type="entry name" value="AAA DOMAIN-CONTAINING"/>
    <property type="match status" value="1"/>
</dbReference>
<comment type="subcellular location">
    <subcellularLocation>
        <location evidence="2">Nucleus</location>
    </subcellularLocation>
</comment>
<dbReference type="PANTHER" id="PTHR23074:SF17">
    <property type="entry name" value="FIDGETIN-LIKE PROTEIN 1"/>
    <property type="match status" value="1"/>
</dbReference>